<dbReference type="STRING" id="1469144.LI90_4176"/>
<dbReference type="EMBL" id="JYIK01000980">
    <property type="protein sequence ID" value="KWX08432.1"/>
    <property type="molecule type" value="Genomic_DNA"/>
</dbReference>
<protein>
    <submittedName>
        <fullName evidence="4">Putative regulator</fullName>
    </submittedName>
</protein>
<dbReference type="Proteomes" id="UP000070598">
    <property type="component" value="Unassembled WGS sequence"/>
</dbReference>
<reference evidence="4" key="3">
    <citation type="submission" date="2015-04" db="EMBL/GenBank/DDBJ databases">
        <title>Physiological reanalysis, assessment of diazotrophy, and genome sequences of multiple isolates of Streptomyces thermoautotrophicus.</title>
        <authorList>
            <person name="MacKellar D.C."/>
            <person name="Lieber L."/>
            <person name="Norman J."/>
            <person name="Bolger A."/>
            <person name="Tobin C."/>
            <person name="Murray J.W."/>
            <person name="Woodward J."/>
            <person name="Friesen M."/>
            <person name="Prell J."/>
        </authorList>
    </citation>
    <scope>NUCLEOTIDE SEQUENCE [LARGE SCALE GENOMIC DNA]</scope>
    <source>
        <strain evidence="4">H1</strain>
    </source>
</reference>
<dbReference type="Pfam" id="PF04149">
    <property type="entry name" value="DUF397"/>
    <property type="match status" value="1"/>
</dbReference>
<gene>
    <name evidence="4" type="ORF">LI90_4176</name>
    <name evidence="3" type="ORF">TH66_21700</name>
    <name evidence="5" type="ORF">TR74_15035</name>
</gene>
<keyword evidence="6" id="KW-1185">Reference proteome</keyword>
<dbReference type="PATRIC" id="fig|1469144.10.peg.4478"/>
<dbReference type="RefSeq" id="WP_066890564.1">
    <property type="nucleotide sequence ID" value="NZ_JYIJ01000019.1"/>
</dbReference>
<sequence length="72" mass="7894">MSGNGLDFTNARWRKSRRSESGANCVEVARVQGYVAVRDSKNPHGPKLVFTSAEWTAFTSGVKTGDFDDLLT</sequence>
<dbReference type="EMBL" id="LAXD01000001">
    <property type="protein sequence ID" value="KWX03126.1"/>
    <property type="molecule type" value="Genomic_DNA"/>
</dbReference>
<reference evidence="3 8" key="2">
    <citation type="submission" date="2015-02" db="EMBL/GenBank/DDBJ databases">
        <title>Physiological reanalysis, assessment of diazotrophy, and genome sequences of multiple isolates of Streptomyces thermoautotrophicus.</title>
        <authorList>
            <person name="MacKellar D.C."/>
            <person name="Lieber L."/>
            <person name="Norman J."/>
            <person name="Bolger A."/>
            <person name="Tobin C."/>
            <person name="Murray J.W."/>
            <person name="Prell J."/>
        </authorList>
    </citation>
    <scope>NUCLEOTIDE SEQUENCE [LARGE SCALE GENOMIC DNA]</scope>
    <source>
        <strain evidence="3 8">UBT1</strain>
    </source>
</reference>
<evidence type="ECO:0000313" key="8">
    <source>
        <dbReference type="Proteomes" id="UP000070659"/>
    </source>
</evidence>
<dbReference type="Proteomes" id="UP000070659">
    <property type="component" value="Unassembled WGS sequence"/>
</dbReference>
<comment type="caution">
    <text evidence="3">The sequence shown here is derived from an EMBL/GenBank/DDBJ whole genome shotgun (WGS) entry which is preliminary data.</text>
</comment>
<evidence type="ECO:0000259" key="2">
    <source>
        <dbReference type="Pfam" id="PF04149"/>
    </source>
</evidence>
<feature type="domain" description="DUF397" evidence="2">
    <location>
        <begin position="11"/>
        <end position="63"/>
    </location>
</feature>
<evidence type="ECO:0000256" key="1">
    <source>
        <dbReference type="SAM" id="MobiDB-lite"/>
    </source>
</evidence>
<organism evidence="3 8">
    <name type="scientific">Carbonactinospora thermoautotrophica</name>
    <dbReference type="NCBI Taxonomy" id="1469144"/>
    <lineage>
        <taxon>Bacteria</taxon>
        <taxon>Bacillati</taxon>
        <taxon>Actinomycetota</taxon>
        <taxon>Actinomycetes</taxon>
        <taxon>Kitasatosporales</taxon>
        <taxon>Carbonactinosporaceae</taxon>
        <taxon>Carbonactinospora</taxon>
    </lineage>
</organism>
<evidence type="ECO:0000313" key="7">
    <source>
        <dbReference type="Proteomes" id="UP000070598"/>
    </source>
</evidence>
<dbReference type="AlphaFoldDB" id="A0A132MJP2"/>
<evidence type="ECO:0000313" key="4">
    <source>
        <dbReference type="EMBL" id="KWX03126.1"/>
    </source>
</evidence>
<evidence type="ECO:0000313" key="6">
    <source>
        <dbReference type="Proteomes" id="UP000070188"/>
    </source>
</evidence>
<name>A0A132MJP2_9ACTN</name>
<dbReference type="EMBL" id="JYIJ01000019">
    <property type="protein sequence ID" value="KWW97969.1"/>
    <property type="molecule type" value="Genomic_DNA"/>
</dbReference>
<evidence type="ECO:0000313" key="3">
    <source>
        <dbReference type="EMBL" id="KWW97969.1"/>
    </source>
</evidence>
<proteinExistence type="predicted"/>
<feature type="region of interest" description="Disordered" evidence="1">
    <location>
        <begin position="1"/>
        <end position="21"/>
    </location>
</feature>
<dbReference type="Proteomes" id="UP000070188">
    <property type="component" value="Unassembled WGS sequence"/>
</dbReference>
<reference evidence="6" key="4">
    <citation type="submission" date="2015-04" db="EMBL/GenBank/DDBJ databases">
        <title>Physiological reanalysis, assessment of diazotrophy, and genome sequences of multiple isolates of Streptomyces thermoautotrophicus.</title>
        <authorList>
            <person name="MacKellar D.C."/>
            <person name="Lieber L."/>
            <person name="Norman J."/>
            <person name="Bolger A."/>
            <person name="Tobin C."/>
            <person name="Murray J.W."/>
            <person name="Chang R."/>
            <person name="Ford T."/>
            <person name="Nguyen P.Q."/>
            <person name="Woodward J."/>
            <person name="Permingeat H."/>
            <person name="Joshi N.S."/>
            <person name="Silver P.A."/>
            <person name="Usadel B."/>
            <person name="Rutherford A.W."/>
            <person name="Friesen M."/>
            <person name="Prell J."/>
        </authorList>
    </citation>
    <scope>NUCLEOTIDE SEQUENCE [LARGE SCALE GENOMIC DNA]</scope>
    <source>
        <strain evidence="6">H1</strain>
    </source>
</reference>
<evidence type="ECO:0000313" key="5">
    <source>
        <dbReference type="EMBL" id="KWX08432.1"/>
    </source>
</evidence>
<dbReference type="InterPro" id="IPR007278">
    <property type="entry name" value="DUF397"/>
</dbReference>
<accession>A0A132MJP2</accession>
<dbReference type="OrthoDB" id="4558943at2"/>
<reference evidence="7" key="1">
    <citation type="submission" date="2015-02" db="EMBL/GenBank/DDBJ databases">
        <title>Physiological reanalysis, assessment of diazotrophy, and genome sequences of multiple isolates of Streptomyces thermoautotrophicus.</title>
        <authorList>
            <person name="MacKellar D.C."/>
            <person name="Lieber L."/>
            <person name="Norman J."/>
            <person name="Bolger A."/>
            <person name="Tobin C."/>
            <person name="Murray J.W."/>
            <person name="Friesen M."/>
            <person name="Prell J."/>
        </authorList>
    </citation>
    <scope>NUCLEOTIDE SEQUENCE [LARGE SCALE GENOMIC DNA]</scope>
    <source>
        <strain evidence="7">UBT1</strain>
    </source>
</reference>